<proteinExistence type="predicted"/>
<dbReference type="HOGENOM" id="CLU_776954_0_0_1"/>
<organism evidence="3 4">
    <name type="scientific">Brassica oleracea var. oleracea</name>
    <dbReference type="NCBI Taxonomy" id="109376"/>
    <lineage>
        <taxon>Eukaryota</taxon>
        <taxon>Viridiplantae</taxon>
        <taxon>Streptophyta</taxon>
        <taxon>Embryophyta</taxon>
        <taxon>Tracheophyta</taxon>
        <taxon>Spermatophyta</taxon>
        <taxon>Magnoliopsida</taxon>
        <taxon>eudicotyledons</taxon>
        <taxon>Gunneridae</taxon>
        <taxon>Pentapetalae</taxon>
        <taxon>rosids</taxon>
        <taxon>malvids</taxon>
        <taxon>Brassicales</taxon>
        <taxon>Brassicaceae</taxon>
        <taxon>Brassiceae</taxon>
        <taxon>Brassica</taxon>
    </lineage>
</organism>
<dbReference type="AlphaFoldDB" id="A0A0D3B764"/>
<protein>
    <recommendedName>
        <fullName evidence="2">F-box domain-containing protein</fullName>
    </recommendedName>
</protein>
<evidence type="ECO:0000259" key="2">
    <source>
        <dbReference type="PROSITE" id="PS50181"/>
    </source>
</evidence>
<evidence type="ECO:0000256" key="1">
    <source>
        <dbReference type="SAM" id="MobiDB-lite"/>
    </source>
</evidence>
<feature type="compositionally biased region" description="Acidic residues" evidence="1">
    <location>
        <begin position="129"/>
        <end position="176"/>
    </location>
</feature>
<dbReference type="Gene3D" id="1.20.1280.50">
    <property type="match status" value="1"/>
</dbReference>
<dbReference type="PANTHER" id="PTHR31293">
    <property type="entry name" value="RNI-LIKE SUPERFAMILY PROTEIN"/>
    <property type="match status" value="1"/>
</dbReference>
<dbReference type="Gramene" id="Bo3g039880.1">
    <property type="protein sequence ID" value="Bo3g039880.1"/>
    <property type="gene ID" value="Bo3g039880"/>
</dbReference>
<sequence>MRCRDFISSVPDEVLGKILSLLPTRLAASTAVLSKRWRNLLSPLISVTKLYVVIVKVLEWTNGFNPLSWRAASWNFIWIVSNPAIKIKRGAVARKYTVDLGSLVEARLDIRSKEGRVLVVEEDCFDVVEDDGYDDDDDDEDSDIDNEDDSESILDIESAEEVLDGDENNDTEDDNDSGYGEYNDIEVVVDEDDDDDLMIVFMMFHLYCKSVPVFHSLLTLSFESDKEKGWQVLPLLLNNSPNLETLVIKGLLHKVTDRCGDACVLNISKYGGTRRELRQMRLFLGNLKCLETVKVGVKAENHREDNNYNNN</sequence>
<feature type="region of interest" description="Disordered" evidence="1">
    <location>
        <begin position="129"/>
        <end position="182"/>
    </location>
</feature>
<accession>A0A0D3B764</accession>
<evidence type="ECO:0000313" key="4">
    <source>
        <dbReference type="Proteomes" id="UP000032141"/>
    </source>
</evidence>
<dbReference type="SUPFAM" id="SSF81383">
    <property type="entry name" value="F-box domain"/>
    <property type="match status" value="1"/>
</dbReference>
<keyword evidence="4" id="KW-1185">Reference proteome</keyword>
<dbReference type="InterPro" id="IPR001810">
    <property type="entry name" value="F-box_dom"/>
</dbReference>
<feature type="domain" description="F-box" evidence="2">
    <location>
        <begin position="4"/>
        <end position="54"/>
    </location>
</feature>
<dbReference type="EnsemblPlants" id="Bo3g039880.1">
    <property type="protein sequence ID" value="Bo3g039880.1"/>
    <property type="gene ID" value="Bo3g039880"/>
</dbReference>
<dbReference type="InterPro" id="IPR055294">
    <property type="entry name" value="FBL60-like"/>
</dbReference>
<dbReference type="Proteomes" id="UP000032141">
    <property type="component" value="Chromosome C3"/>
</dbReference>
<reference evidence="3 4" key="1">
    <citation type="journal article" date="2014" name="Genome Biol.">
        <title>Transcriptome and methylome profiling reveals relics of genome dominance in the mesopolyploid Brassica oleracea.</title>
        <authorList>
            <person name="Parkin I.A."/>
            <person name="Koh C."/>
            <person name="Tang H."/>
            <person name="Robinson S.J."/>
            <person name="Kagale S."/>
            <person name="Clarke W.E."/>
            <person name="Town C.D."/>
            <person name="Nixon J."/>
            <person name="Krishnakumar V."/>
            <person name="Bidwell S.L."/>
            <person name="Denoeud F."/>
            <person name="Belcram H."/>
            <person name="Links M.G."/>
            <person name="Just J."/>
            <person name="Clarke C."/>
            <person name="Bender T."/>
            <person name="Huebert T."/>
            <person name="Mason A.S."/>
            <person name="Pires J.C."/>
            <person name="Barker G."/>
            <person name="Moore J."/>
            <person name="Walley P.G."/>
            <person name="Manoli S."/>
            <person name="Batley J."/>
            <person name="Edwards D."/>
            <person name="Nelson M.N."/>
            <person name="Wang X."/>
            <person name="Paterson A.H."/>
            <person name="King G."/>
            <person name="Bancroft I."/>
            <person name="Chalhoub B."/>
            <person name="Sharpe A.G."/>
        </authorList>
    </citation>
    <scope>NUCLEOTIDE SEQUENCE</scope>
    <source>
        <strain evidence="3 4">cv. TO1000</strain>
    </source>
</reference>
<dbReference type="Pfam" id="PF00646">
    <property type="entry name" value="F-box"/>
    <property type="match status" value="1"/>
</dbReference>
<dbReference type="PROSITE" id="PS50181">
    <property type="entry name" value="FBOX"/>
    <property type="match status" value="1"/>
</dbReference>
<dbReference type="InterPro" id="IPR053781">
    <property type="entry name" value="F-box_AtFBL13-like"/>
</dbReference>
<dbReference type="InterPro" id="IPR036047">
    <property type="entry name" value="F-box-like_dom_sf"/>
</dbReference>
<reference evidence="3" key="2">
    <citation type="submission" date="2015-03" db="UniProtKB">
        <authorList>
            <consortium name="EnsemblPlants"/>
        </authorList>
    </citation>
    <scope>IDENTIFICATION</scope>
</reference>
<evidence type="ECO:0000313" key="3">
    <source>
        <dbReference type="EnsemblPlants" id="Bo3g039880.1"/>
    </source>
</evidence>
<dbReference type="PANTHER" id="PTHR31293:SF23">
    <property type="entry name" value="F-BOX DOMAIN-CONTAINING PROTEIN"/>
    <property type="match status" value="1"/>
</dbReference>
<dbReference type="CDD" id="cd22160">
    <property type="entry name" value="F-box_AtFBL13-like"/>
    <property type="match status" value="1"/>
</dbReference>
<name>A0A0D3B764_BRAOL</name>
<dbReference type="OMA" id="EYNDIEV"/>